<feature type="compositionally biased region" description="Polar residues" evidence="2">
    <location>
        <begin position="602"/>
        <end position="618"/>
    </location>
</feature>
<sequence>MINQIRPLNERLREILTNLSETLNIGIRIGCDGHNRRLCARCQEPGSCFFHEPSTMPFTQTSEKIRLESQIVHGDESDTCLVCHQKIKASIFCEATGSVQDAEKSCSADSITNAAGTVENANTAPVCICTPHNHSDLSSPLLEMTTQNQKGEEFSIVRYPLEEGRFNTRTFLDITFPQSHCVKPSSQQVHTLIRSIFMRETQAHMDMSRLTELNREMAFYKDLSGVLTESADIDDHIDKLMEKMAIALNSDLVMVKLEGLREDRTLRFSGDREAFEWLVEEFSGKKLESYGFERGVAYGLFPFKCRHDTSTHFLLVARNNKPFDTYETRLIHGTAQRIANLDTLHHLLEEKFKSDILQRDLEIARTIHQKLLPVGSLVNKDLSIHGSCFSANYLGGDALDYFLREDGTYIALILDVSGHSINTSILMTTTRGYFKSLLSTGAGPGEATTVVNDLLCGDIKDAGMFVTGIVFELDPEKNLMRICNMGHHPFHLILSDGTMKMIPGDSMPIGIEAGQTYNDIIEEFPAGSTIFACTDGIIEAMTRDGTRFGDDRLSDCIKTMKWTCARELNDGIMDCFRAHLVSDDLQDDLTILSCVRKKESSPESLSPHASTGESAVKS</sequence>
<dbReference type="SMART" id="SM00331">
    <property type="entry name" value="PP2C_SIG"/>
    <property type="match status" value="1"/>
</dbReference>
<feature type="domain" description="PPM-type phosphatase" evidence="3">
    <location>
        <begin position="383"/>
        <end position="596"/>
    </location>
</feature>
<dbReference type="GO" id="GO:0016791">
    <property type="term" value="F:phosphatase activity"/>
    <property type="evidence" value="ECO:0007669"/>
    <property type="project" value="TreeGrafter"/>
</dbReference>
<protein>
    <recommendedName>
        <fullName evidence="3">PPM-type phosphatase domain-containing protein</fullName>
    </recommendedName>
</protein>
<evidence type="ECO:0000259" key="3">
    <source>
        <dbReference type="SMART" id="SM00331"/>
    </source>
</evidence>
<accession>A0A2N1PKC8</accession>
<organism evidence="4 5">
    <name type="scientific">Candidatus Wallbacteria bacterium HGW-Wallbacteria-1</name>
    <dbReference type="NCBI Taxonomy" id="2013854"/>
    <lineage>
        <taxon>Bacteria</taxon>
        <taxon>Candidatus Walliibacteriota</taxon>
    </lineage>
</organism>
<feature type="region of interest" description="Disordered" evidence="2">
    <location>
        <begin position="598"/>
        <end position="618"/>
    </location>
</feature>
<gene>
    <name evidence="4" type="ORF">CVV64_17360</name>
</gene>
<dbReference type="InterPro" id="IPR036457">
    <property type="entry name" value="PPM-type-like_dom_sf"/>
</dbReference>
<proteinExistence type="predicted"/>
<evidence type="ECO:0000313" key="5">
    <source>
        <dbReference type="Proteomes" id="UP000233256"/>
    </source>
</evidence>
<keyword evidence="1" id="KW-0378">Hydrolase</keyword>
<dbReference type="Pfam" id="PF07228">
    <property type="entry name" value="SpoIIE"/>
    <property type="match status" value="1"/>
</dbReference>
<dbReference type="Gene3D" id="3.60.40.10">
    <property type="entry name" value="PPM-type phosphatase domain"/>
    <property type="match status" value="1"/>
</dbReference>
<reference evidence="4 5" key="1">
    <citation type="journal article" date="2017" name="ISME J.">
        <title>Potential for microbial H2 and metal transformations associated with novel bacteria and archaea in deep terrestrial subsurface sediments.</title>
        <authorList>
            <person name="Hernsdorf A.W."/>
            <person name="Amano Y."/>
            <person name="Miyakawa K."/>
            <person name="Ise K."/>
            <person name="Suzuki Y."/>
            <person name="Anantharaman K."/>
            <person name="Probst A."/>
            <person name="Burstein D."/>
            <person name="Thomas B.C."/>
            <person name="Banfield J.F."/>
        </authorList>
    </citation>
    <scope>NUCLEOTIDE SEQUENCE [LARGE SCALE GENOMIC DNA]</scope>
    <source>
        <strain evidence="4">HGW-Wallbacteria-1</strain>
    </source>
</reference>
<dbReference type="PANTHER" id="PTHR43156:SF2">
    <property type="entry name" value="STAGE II SPORULATION PROTEIN E"/>
    <property type="match status" value="1"/>
</dbReference>
<evidence type="ECO:0000313" key="4">
    <source>
        <dbReference type="EMBL" id="PKK88769.1"/>
    </source>
</evidence>
<evidence type="ECO:0000256" key="1">
    <source>
        <dbReference type="ARBA" id="ARBA00022801"/>
    </source>
</evidence>
<dbReference type="InterPro" id="IPR001932">
    <property type="entry name" value="PPM-type_phosphatase-like_dom"/>
</dbReference>
<comment type="caution">
    <text evidence="4">The sequence shown here is derived from an EMBL/GenBank/DDBJ whole genome shotgun (WGS) entry which is preliminary data.</text>
</comment>
<evidence type="ECO:0000256" key="2">
    <source>
        <dbReference type="SAM" id="MobiDB-lite"/>
    </source>
</evidence>
<dbReference type="AlphaFoldDB" id="A0A2N1PKC8"/>
<name>A0A2N1PKC8_9BACT</name>
<dbReference type="PANTHER" id="PTHR43156">
    <property type="entry name" value="STAGE II SPORULATION PROTEIN E-RELATED"/>
    <property type="match status" value="1"/>
</dbReference>
<dbReference type="InterPro" id="IPR052016">
    <property type="entry name" value="Bact_Sigma-Reg"/>
</dbReference>
<dbReference type="EMBL" id="PGXC01000035">
    <property type="protein sequence ID" value="PKK88769.1"/>
    <property type="molecule type" value="Genomic_DNA"/>
</dbReference>
<dbReference type="Proteomes" id="UP000233256">
    <property type="component" value="Unassembled WGS sequence"/>
</dbReference>